<dbReference type="PRINTS" id="PR00111">
    <property type="entry name" value="ABHYDROLASE"/>
</dbReference>
<proteinExistence type="predicted"/>
<dbReference type="GO" id="GO:0004742">
    <property type="term" value="F:dihydrolipoyllysine-residue acetyltransferase activity"/>
    <property type="evidence" value="ECO:0007669"/>
    <property type="project" value="UniProtKB-EC"/>
</dbReference>
<dbReference type="AlphaFoldDB" id="A0A2T0B6M1"/>
<evidence type="ECO:0000313" key="3">
    <source>
        <dbReference type="EMBL" id="PRR79515.1"/>
    </source>
</evidence>
<keyword evidence="3" id="KW-0808">Transferase</keyword>
<dbReference type="PANTHER" id="PTHR46118:SF4">
    <property type="entry name" value="PROTEIN ABHD11"/>
    <property type="match status" value="1"/>
</dbReference>
<gene>
    <name evidence="3" type="primary">acoC_2</name>
    <name evidence="3" type="ORF">CLLU_35090</name>
</gene>
<dbReference type="PROSITE" id="PS51257">
    <property type="entry name" value="PROKAR_LIPOPROTEIN"/>
    <property type="match status" value="1"/>
</dbReference>
<name>A0A2T0B6M1_9CLOT</name>
<protein>
    <submittedName>
        <fullName evidence="3">Dihydrolipoyllysine-residue acetyltransferase component of acetoin cleaving system</fullName>
        <ecNumber evidence="3">2.3.1.12</ecNumber>
    </submittedName>
</protein>
<sequence>MKKFFLSIFMSVLIVGFTTISCRAEGGIRQKYVNYKGVKIYTEVYNYHSNSNEAIVFLHGLGGSHVHGEFLYNKSNPYMTITLDYLDHGNSGHVPSMSWNTQLNSIKAVLDSYGIKKVHLVGHSFGADTAMMFAEKYPNRVKDVVLLDRAYYNFKDLEKFNVTEDTMNILEYESESGLSYDEFLQYMDMSWNNDITKTWDIHKNVLLLAGNCKNFTGDPSTGTPSLAGVISMIKQNPLEFGIDPDKAKLLPNITEGNVLDLVNLLKEKSSEFGDVNKKFSVIQTGYAHGDMVRDADAMNAMRNYVIEYLKNGNRHINKSKNDVDHIYEHSVYKYNFLH</sequence>
<dbReference type="InterPro" id="IPR000073">
    <property type="entry name" value="AB_hydrolase_1"/>
</dbReference>
<dbReference type="EMBL" id="PVXP01000103">
    <property type="protein sequence ID" value="PRR79515.1"/>
    <property type="molecule type" value="Genomic_DNA"/>
</dbReference>
<keyword evidence="4" id="KW-1185">Reference proteome</keyword>
<organism evidence="3 4">
    <name type="scientific">Clostridium luticellarii</name>
    <dbReference type="NCBI Taxonomy" id="1691940"/>
    <lineage>
        <taxon>Bacteria</taxon>
        <taxon>Bacillati</taxon>
        <taxon>Bacillota</taxon>
        <taxon>Clostridia</taxon>
        <taxon>Eubacteriales</taxon>
        <taxon>Clostridiaceae</taxon>
        <taxon>Clostridium</taxon>
    </lineage>
</organism>
<dbReference type="Proteomes" id="UP000237798">
    <property type="component" value="Unassembled WGS sequence"/>
</dbReference>
<evidence type="ECO:0000259" key="2">
    <source>
        <dbReference type="Pfam" id="PF00561"/>
    </source>
</evidence>
<dbReference type="PANTHER" id="PTHR46118">
    <property type="entry name" value="PROTEIN ABHD11"/>
    <property type="match status" value="1"/>
</dbReference>
<reference evidence="3 4" key="1">
    <citation type="submission" date="2018-03" db="EMBL/GenBank/DDBJ databases">
        <title>Genome sequence of Clostridium luticellarii DSM 29923.</title>
        <authorList>
            <person name="Poehlein A."/>
            <person name="Daniel R."/>
        </authorList>
    </citation>
    <scope>NUCLEOTIDE SEQUENCE [LARGE SCALE GENOMIC DNA]</scope>
    <source>
        <strain evidence="3 4">DSM 29923</strain>
    </source>
</reference>
<dbReference type="GO" id="GO:0016787">
    <property type="term" value="F:hydrolase activity"/>
    <property type="evidence" value="ECO:0007669"/>
    <property type="project" value="UniProtKB-KW"/>
</dbReference>
<dbReference type="RefSeq" id="WP_242977735.1">
    <property type="nucleotide sequence ID" value="NZ_JALCPJ010000011.1"/>
</dbReference>
<keyword evidence="3" id="KW-0012">Acyltransferase</keyword>
<dbReference type="Gene3D" id="3.40.50.1820">
    <property type="entry name" value="alpha/beta hydrolase"/>
    <property type="match status" value="1"/>
</dbReference>
<accession>A0A2T0B6M1</accession>
<evidence type="ECO:0000313" key="4">
    <source>
        <dbReference type="Proteomes" id="UP000237798"/>
    </source>
</evidence>
<dbReference type="Pfam" id="PF00561">
    <property type="entry name" value="Abhydrolase_1"/>
    <property type="match status" value="1"/>
</dbReference>
<comment type="caution">
    <text evidence="3">The sequence shown here is derived from an EMBL/GenBank/DDBJ whole genome shotgun (WGS) entry which is preliminary data.</text>
</comment>
<keyword evidence="1" id="KW-0378">Hydrolase</keyword>
<dbReference type="SUPFAM" id="SSF53474">
    <property type="entry name" value="alpha/beta-Hydrolases"/>
    <property type="match status" value="1"/>
</dbReference>
<dbReference type="EC" id="2.3.1.12" evidence="3"/>
<dbReference type="InterPro" id="IPR029058">
    <property type="entry name" value="AB_hydrolase_fold"/>
</dbReference>
<feature type="domain" description="AB hydrolase-1" evidence="2">
    <location>
        <begin position="54"/>
        <end position="149"/>
    </location>
</feature>
<evidence type="ECO:0000256" key="1">
    <source>
        <dbReference type="ARBA" id="ARBA00022801"/>
    </source>
</evidence>